<keyword evidence="1" id="KW-1133">Transmembrane helix</keyword>
<protein>
    <recommendedName>
        <fullName evidence="3">CAB/ELIP/HLIP superfamily protein</fullName>
    </recommendedName>
</protein>
<keyword evidence="1" id="KW-0472">Membrane</keyword>
<dbReference type="SUPFAM" id="SSF103511">
    <property type="entry name" value="Chlorophyll a-b binding protein"/>
    <property type="match status" value="1"/>
</dbReference>
<accession>A0A4D6WW04</accession>
<dbReference type="AlphaFoldDB" id="A0A4D6WW04"/>
<reference evidence="2" key="2">
    <citation type="submission" date="2019-04" db="EMBL/GenBank/DDBJ databases">
        <authorList>
            <person name="Pasella M."/>
        </authorList>
    </citation>
    <scope>NUCLEOTIDE SEQUENCE</scope>
    <source>
        <strain evidence="2">HV05551</strain>
    </source>
</reference>
<dbReference type="EMBL" id="MK814680">
    <property type="protein sequence ID" value="QCI07272.1"/>
    <property type="molecule type" value="Genomic_DNA"/>
</dbReference>
<evidence type="ECO:0008006" key="3">
    <source>
        <dbReference type="Google" id="ProtNLM"/>
    </source>
</evidence>
<proteinExistence type="predicted"/>
<evidence type="ECO:0000313" key="2">
    <source>
        <dbReference type="EMBL" id="QCI07272.1"/>
    </source>
</evidence>
<reference evidence="2" key="1">
    <citation type="journal article" date="2019" name="Mol. Phylogenet. Evol.">
        <title>Morphological evolution and classification of the red algal order Ceramiales inferred using plastid phylogenomics.</title>
        <authorList>
            <person name="Diaz-Tapia P."/>
            <person name="Pasella M.M."/>
            <person name="Verbruggen H."/>
            <person name="Maggs C.A."/>
        </authorList>
    </citation>
    <scope>NUCLEOTIDE SEQUENCE</scope>
    <source>
        <strain evidence="2">HV05551</strain>
    </source>
</reference>
<geneLocation type="plastid" evidence="2"/>
<keyword evidence="1" id="KW-0812">Transmembrane</keyword>
<keyword evidence="2" id="KW-0934">Plastid</keyword>
<gene>
    <name evidence="2" type="primary">ycf17</name>
</gene>
<evidence type="ECO:0000256" key="1">
    <source>
        <dbReference type="SAM" id="Phobius"/>
    </source>
</evidence>
<organism evidence="2">
    <name type="scientific">Hypnea pannosa</name>
    <dbReference type="NCBI Taxonomy" id="105607"/>
    <lineage>
        <taxon>Eukaryota</taxon>
        <taxon>Rhodophyta</taxon>
        <taxon>Florideophyceae</taxon>
        <taxon>Rhodymeniophycidae</taxon>
        <taxon>Gigartinales</taxon>
        <taxon>Hypneaceae</taxon>
        <taxon>Hypnea</taxon>
    </lineage>
</organism>
<name>A0A4D6WW04_9FLOR</name>
<sequence>MNFRSFNNFNKWIWGFSQGAESWNGRLAMIAFCLIFYMEAKYSFSILSFLGI</sequence>
<feature type="transmembrane region" description="Helical" evidence="1">
    <location>
        <begin position="27"/>
        <end position="50"/>
    </location>
</feature>